<evidence type="ECO:0000313" key="2">
    <source>
        <dbReference type="Proteomes" id="UP001141806"/>
    </source>
</evidence>
<dbReference type="AlphaFoldDB" id="A0A9Q0JZI7"/>
<dbReference type="Proteomes" id="UP001141806">
    <property type="component" value="Unassembled WGS sequence"/>
</dbReference>
<accession>A0A9Q0JZI7</accession>
<dbReference type="PANTHER" id="PTHR11937">
    <property type="entry name" value="ACTIN"/>
    <property type="match status" value="1"/>
</dbReference>
<dbReference type="InterPro" id="IPR043129">
    <property type="entry name" value="ATPase_NBD"/>
</dbReference>
<reference evidence="1" key="1">
    <citation type="journal article" date="2023" name="Plant J.">
        <title>The genome of the king protea, Protea cynaroides.</title>
        <authorList>
            <person name="Chang J."/>
            <person name="Duong T.A."/>
            <person name="Schoeman C."/>
            <person name="Ma X."/>
            <person name="Roodt D."/>
            <person name="Barker N."/>
            <person name="Li Z."/>
            <person name="Van de Peer Y."/>
            <person name="Mizrachi E."/>
        </authorList>
    </citation>
    <scope>NUCLEOTIDE SEQUENCE</scope>
    <source>
        <tissue evidence="1">Young leaves</tissue>
    </source>
</reference>
<dbReference type="Pfam" id="PF00022">
    <property type="entry name" value="Actin"/>
    <property type="match status" value="1"/>
</dbReference>
<organism evidence="1 2">
    <name type="scientific">Protea cynaroides</name>
    <dbReference type="NCBI Taxonomy" id="273540"/>
    <lineage>
        <taxon>Eukaryota</taxon>
        <taxon>Viridiplantae</taxon>
        <taxon>Streptophyta</taxon>
        <taxon>Embryophyta</taxon>
        <taxon>Tracheophyta</taxon>
        <taxon>Spermatophyta</taxon>
        <taxon>Magnoliopsida</taxon>
        <taxon>Proteales</taxon>
        <taxon>Proteaceae</taxon>
        <taxon>Protea</taxon>
    </lineage>
</organism>
<sequence>MKEKLAYVAIDFKRELATSEESSEMEREYELPDGEVIKIGPGRFKCDMDIRRDIYNNVVLSEGTTMIEGFADRPAKELSALGTPSTRVRVVAPPERKYNVWIGGSILASLSTFEQILCKIRYVWKVAIEGRMKSSCIHFAAILEHLDSRSKTRRGKSSRLQIEDEERLSIDQTESSNFSFCIRDFLCSFVVLPSVPVL</sequence>
<comment type="caution">
    <text evidence="1">The sequence shown here is derived from an EMBL/GenBank/DDBJ whole genome shotgun (WGS) entry which is preliminary data.</text>
</comment>
<name>A0A9Q0JZI7_9MAGN</name>
<evidence type="ECO:0000313" key="1">
    <source>
        <dbReference type="EMBL" id="KAJ4958339.1"/>
    </source>
</evidence>
<dbReference type="OrthoDB" id="2011723at2759"/>
<dbReference type="InterPro" id="IPR004000">
    <property type="entry name" value="Actin"/>
</dbReference>
<dbReference type="Gene3D" id="3.90.640.10">
    <property type="entry name" value="Actin, Chain A, domain 4"/>
    <property type="match status" value="1"/>
</dbReference>
<protein>
    <submittedName>
        <fullName evidence="1">Uncharacterized protein</fullName>
    </submittedName>
</protein>
<gene>
    <name evidence="1" type="ORF">NE237_025450</name>
</gene>
<keyword evidence="2" id="KW-1185">Reference proteome</keyword>
<proteinExistence type="predicted"/>
<dbReference type="SUPFAM" id="SSF53067">
    <property type="entry name" value="Actin-like ATPase domain"/>
    <property type="match status" value="1"/>
</dbReference>
<dbReference type="EMBL" id="JAMYWD010000010">
    <property type="protein sequence ID" value="KAJ4958339.1"/>
    <property type="molecule type" value="Genomic_DNA"/>
</dbReference>
<dbReference type="Gene3D" id="3.30.420.40">
    <property type="match status" value="1"/>
</dbReference>